<comment type="function">
    <text evidence="7">Catalyzes the addition of meso-diaminopimelic acid to the nucleotide precursor UDP-N-acetylmuramoyl-L-alanyl-D-glutamate (UMAG) in the biosynthesis of bacterial cell-wall peptidoglycan.</text>
</comment>
<evidence type="ECO:0000256" key="1">
    <source>
        <dbReference type="ARBA" id="ARBA00005898"/>
    </source>
</evidence>
<feature type="binding site" evidence="7">
    <location>
        <begin position="112"/>
        <end position="118"/>
    </location>
    <ligand>
        <name>ATP</name>
        <dbReference type="ChEBI" id="CHEBI:30616"/>
    </ligand>
</feature>
<feature type="binding site" evidence="7">
    <location>
        <position position="460"/>
    </location>
    <ligand>
        <name>meso-2,6-diaminopimelate</name>
        <dbReference type="ChEBI" id="CHEBI:57791"/>
    </ligand>
</feature>
<dbReference type="Pfam" id="PF08245">
    <property type="entry name" value="Mur_ligase_M"/>
    <property type="match status" value="1"/>
</dbReference>
<dbReference type="GO" id="GO:0005524">
    <property type="term" value="F:ATP binding"/>
    <property type="evidence" value="ECO:0007669"/>
    <property type="project" value="UniProtKB-UniRule"/>
</dbReference>
<dbReference type="Gene3D" id="3.90.190.20">
    <property type="entry name" value="Mur ligase, C-terminal domain"/>
    <property type="match status" value="1"/>
</dbReference>
<dbReference type="Pfam" id="PF02875">
    <property type="entry name" value="Mur_ligase_C"/>
    <property type="match status" value="1"/>
</dbReference>
<keyword evidence="7" id="KW-0963">Cytoplasm</keyword>
<dbReference type="GO" id="GO:0005737">
    <property type="term" value="C:cytoplasm"/>
    <property type="evidence" value="ECO:0007669"/>
    <property type="project" value="UniProtKB-SubCell"/>
</dbReference>
<accession>A0A1I3RKJ8</accession>
<feature type="binding site" evidence="7">
    <location>
        <position position="31"/>
    </location>
    <ligand>
        <name>UDP-N-acetyl-alpha-D-muramoyl-L-alanyl-D-glutamate</name>
        <dbReference type="ChEBI" id="CHEBI:83900"/>
    </ligand>
</feature>
<dbReference type="GO" id="GO:0000287">
    <property type="term" value="F:magnesium ion binding"/>
    <property type="evidence" value="ECO:0007669"/>
    <property type="project" value="UniProtKB-UniRule"/>
</dbReference>
<dbReference type="Pfam" id="PF01225">
    <property type="entry name" value="Mur_ligase"/>
    <property type="match status" value="1"/>
</dbReference>
<feature type="modified residue" description="N6-carboxylysine" evidence="7">
    <location>
        <position position="221"/>
    </location>
</feature>
<evidence type="ECO:0000259" key="9">
    <source>
        <dbReference type="Pfam" id="PF01225"/>
    </source>
</evidence>
<evidence type="ECO:0000256" key="3">
    <source>
        <dbReference type="ARBA" id="ARBA00022960"/>
    </source>
</evidence>
<dbReference type="GO" id="GO:0008360">
    <property type="term" value="P:regulation of cell shape"/>
    <property type="evidence" value="ECO:0007669"/>
    <property type="project" value="UniProtKB-KW"/>
</dbReference>
<evidence type="ECO:0000256" key="4">
    <source>
        <dbReference type="ARBA" id="ARBA00022984"/>
    </source>
</evidence>
<keyword evidence="3 7" id="KW-0133">Cell shape</keyword>
<dbReference type="RefSeq" id="WP_090629439.1">
    <property type="nucleotide sequence ID" value="NZ_FOQO01000010.1"/>
</dbReference>
<dbReference type="Proteomes" id="UP000198670">
    <property type="component" value="Unassembled WGS sequence"/>
</dbReference>
<dbReference type="InterPro" id="IPR035911">
    <property type="entry name" value="MurE/MurF_N"/>
</dbReference>
<dbReference type="SUPFAM" id="SSF53244">
    <property type="entry name" value="MurD-like peptide ligases, peptide-binding domain"/>
    <property type="match status" value="1"/>
</dbReference>
<feature type="binding site" evidence="7">
    <location>
        <position position="187"/>
    </location>
    <ligand>
        <name>UDP-N-acetyl-alpha-D-muramoyl-L-alanyl-D-glutamate</name>
        <dbReference type="ChEBI" id="CHEBI:83900"/>
    </ligand>
</feature>
<dbReference type="SUPFAM" id="SSF63418">
    <property type="entry name" value="MurE/MurF N-terminal domain"/>
    <property type="match status" value="1"/>
</dbReference>
<dbReference type="GO" id="GO:0051301">
    <property type="term" value="P:cell division"/>
    <property type="evidence" value="ECO:0007669"/>
    <property type="project" value="UniProtKB-KW"/>
</dbReference>
<comment type="catalytic activity">
    <reaction evidence="7">
        <text>UDP-N-acetyl-alpha-D-muramoyl-L-alanyl-D-glutamate + meso-2,6-diaminopimelate + ATP = UDP-N-acetyl-alpha-D-muramoyl-L-alanyl-gamma-D-glutamyl-meso-2,6-diaminopimelate + ADP + phosphate + H(+)</text>
        <dbReference type="Rhea" id="RHEA:23676"/>
        <dbReference type="ChEBI" id="CHEBI:15378"/>
        <dbReference type="ChEBI" id="CHEBI:30616"/>
        <dbReference type="ChEBI" id="CHEBI:43474"/>
        <dbReference type="ChEBI" id="CHEBI:57791"/>
        <dbReference type="ChEBI" id="CHEBI:83900"/>
        <dbReference type="ChEBI" id="CHEBI:83905"/>
        <dbReference type="ChEBI" id="CHEBI:456216"/>
        <dbReference type="EC" id="6.3.2.13"/>
    </reaction>
</comment>
<evidence type="ECO:0000259" key="11">
    <source>
        <dbReference type="Pfam" id="PF08245"/>
    </source>
</evidence>
<dbReference type="OrthoDB" id="9800958at2"/>
<dbReference type="InterPro" id="IPR036615">
    <property type="entry name" value="Mur_ligase_C_dom_sf"/>
</dbReference>
<keyword evidence="2 7" id="KW-0132">Cell division</keyword>
<name>A0A1I3RKJ8_9SPHI</name>
<dbReference type="EMBL" id="FOQO01000010">
    <property type="protein sequence ID" value="SFJ46560.1"/>
    <property type="molecule type" value="Genomic_DNA"/>
</dbReference>
<keyword evidence="6 7" id="KW-0961">Cell wall biogenesis/degradation</keyword>
<evidence type="ECO:0000313" key="13">
    <source>
        <dbReference type="Proteomes" id="UP000198670"/>
    </source>
</evidence>
<protein>
    <recommendedName>
        <fullName evidence="7">UDP-N-acetylmuramoyl-L-alanyl-D-glutamate--2,6-diaminopimelate ligase</fullName>
        <ecNumber evidence="7">6.3.2.13</ecNumber>
    </recommendedName>
    <alternativeName>
        <fullName evidence="7">Meso-A2pm-adding enzyme</fullName>
    </alternativeName>
    <alternativeName>
        <fullName evidence="7">Meso-diaminopimelate-adding enzyme</fullName>
    </alternativeName>
    <alternativeName>
        <fullName evidence="7">UDP-MurNAc-L-Ala-D-Glu:meso-diaminopimelate ligase</fullName>
    </alternativeName>
    <alternativeName>
        <fullName evidence="7">UDP-MurNAc-tripeptide synthetase</fullName>
    </alternativeName>
    <alternativeName>
        <fullName evidence="7">UDP-N-acetylmuramyl-tripeptide synthetase</fullName>
    </alternativeName>
</protein>
<dbReference type="UniPathway" id="UPA00219"/>
<organism evidence="12 13">
    <name type="scientific">Parapedobacter indicus</name>
    <dbReference type="NCBI Taxonomy" id="1477437"/>
    <lineage>
        <taxon>Bacteria</taxon>
        <taxon>Pseudomonadati</taxon>
        <taxon>Bacteroidota</taxon>
        <taxon>Sphingobacteriia</taxon>
        <taxon>Sphingobacteriales</taxon>
        <taxon>Sphingobacteriaceae</taxon>
        <taxon>Parapedobacter</taxon>
    </lineage>
</organism>
<dbReference type="GO" id="GO:0009252">
    <property type="term" value="P:peptidoglycan biosynthetic process"/>
    <property type="evidence" value="ECO:0007669"/>
    <property type="project" value="UniProtKB-UniRule"/>
</dbReference>
<dbReference type="InterPro" id="IPR000713">
    <property type="entry name" value="Mur_ligase_N"/>
</dbReference>
<proteinExistence type="inferred from homology"/>
<feature type="domain" description="Mur ligase central" evidence="11">
    <location>
        <begin position="110"/>
        <end position="306"/>
    </location>
</feature>
<comment type="cofactor">
    <cofactor evidence="7">
        <name>Mg(2+)</name>
        <dbReference type="ChEBI" id="CHEBI:18420"/>
    </cofactor>
</comment>
<feature type="binding site" evidence="7">
    <location>
        <position position="379"/>
    </location>
    <ligand>
        <name>meso-2,6-diaminopimelate</name>
        <dbReference type="ChEBI" id="CHEBI:57791"/>
    </ligand>
</feature>
<reference evidence="12 13" key="1">
    <citation type="submission" date="2016-10" db="EMBL/GenBank/DDBJ databases">
        <authorList>
            <person name="de Groot N.N."/>
        </authorList>
    </citation>
    <scope>NUCLEOTIDE SEQUENCE [LARGE SCALE GENOMIC DNA]</scope>
    <source>
        <strain evidence="12 13">RK1</strain>
    </source>
</reference>
<dbReference type="NCBIfam" id="NF001126">
    <property type="entry name" value="PRK00139.1-4"/>
    <property type="match status" value="1"/>
</dbReference>
<dbReference type="SUPFAM" id="SSF53623">
    <property type="entry name" value="MurD-like peptide ligases, catalytic domain"/>
    <property type="match status" value="1"/>
</dbReference>
<comment type="subcellular location">
    <subcellularLocation>
        <location evidence="7 8">Cytoplasm</location>
    </subcellularLocation>
</comment>
<sequence length="485" mass="53556">MKALKDILHGIPVRQVIGNLNVVVGSLCFDSRKVRRDSLFVAVVGTQTDGHEYIDHAIEAGASVILCEQLPEITRDDVTYIQVDDTAFALGVSASNYYENPSKQLRLVGVTGTNGKTTIATLLYKLFRKLGYEAGLLSTVHNQVGDRMVEATHTTPDPIALNALLQEMVEAGCDYCFMEVSSHAIVQQRIAGLNFAGGIFSNITHDHLDFHKTFDQYIKAKKTFFDGLDRFAFALSNADDKNGMVMLQNTFAHKKTYGIKSMADFKAKVIESHFDGMMLYLDGQEVWVKLVGGFNAYNILAVYGAAILLEQETVKVLTALSNITGAEGRFDTIVSPKGVIGVVDYAHTPDAVRNVLETINNLRQKNEHVITVLGCGGDRDKTKRPQMAAVAVNNSDKVIITSDNPRTEDPMQIIHDMEAGIPEDGKRKVFSIADRREAIRAACHLAQPGDIILVAGKGHEKYQEINSERFDFDDKQILINAFNEQ</sequence>
<dbReference type="EC" id="6.3.2.13" evidence="7"/>
<keyword evidence="5 7" id="KW-0131">Cell cycle</keyword>
<evidence type="ECO:0000256" key="6">
    <source>
        <dbReference type="ARBA" id="ARBA00023316"/>
    </source>
</evidence>
<evidence type="ECO:0000313" key="12">
    <source>
        <dbReference type="EMBL" id="SFJ46560.1"/>
    </source>
</evidence>
<comment type="PTM">
    <text evidence="7">Carboxylation is probably crucial for Mg(2+) binding and, consequently, for the gamma-phosphate positioning of ATP.</text>
</comment>
<dbReference type="InterPro" id="IPR036565">
    <property type="entry name" value="Mur-like_cat_sf"/>
</dbReference>
<keyword evidence="13" id="KW-1185">Reference proteome</keyword>
<dbReference type="InterPro" id="IPR013221">
    <property type="entry name" value="Mur_ligase_cen"/>
</dbReference>
<dbReference type="STRING" id="1477437.SAMN05444682_11027"/>
<feature type="binding site" evidence="7">
    <location>
        <begin position="403"/>
        <end position="406"/>
    </location>
    <ligand>
        <name>meso-2,6-diaminopimelate</name>
        <dbReference type="ChEBI" id="CHEBI:57791"/>
    </ligand>
</feature>
<dbReference type="GO" id="GO:0008765">
    <property type="term" value="F:UDP-N-acetylmuramoylalanyl-D-glutamate-2,6-diaminopimelate ligase activity"/>
    <property type="evidence" value="ECO:0007669"/>
    <property type="project" value="UniProtKB-UniRule"/>
</dbReference>
<feature type="binding site" evidence="7">
    <location>
        <begin position="154"/>
        <end position="155"/>
    </location>
    <ligand>
        <name>UDP-N-acetyl-alpha-D-muramoyl-L-alanyl-D-glutamate</name>
        <dbReference type="ChEBI" id="CHEBI:83900"/>
    </ligand>
</feature>
<dbReference type="Gene3D" id="3.40.1390.10">
    <property type="entry name" value="MurE/MurF, N-terminal domain"/>
    <property type="match status" value="1"/>
</dbReference>
<keyword evidence="7" id="KW-0460">Magnesium</keyword>
<feature type="binding site" evidence="7">
    <location>
        <position position="181"/>
    </location>
    <ligand>
        <name>UDP-N-acetyl-alpha-D-muramoyl-L-alanyl-D-glutamate</name>
        <dbReference type="ChEBI" id="CHEBI:83900"/>
    </ligand>
</feature>
<dbReference type="PANTHER" id="PTHR23135:SF4">
    <property type="entry name" value="UDP-N-ACETYLMURAMOYL-L-ALANYL-D-GLUTAMATE--2,6-DIAMINOPIMELATE LIGASE MURE HOMOLOG, CHLOROPLASTIC"/>
    <property type="match status" value="1"/>
</dbReference>
<feature type="short sequence motif" description="Meso-diaminopimelate recognition motif" evidence="7">
    <location>
        <begin position="403"/>
        <end position="406"/>
    </location>
</feature>
<feature type="domain" description="Mur ligase C-terminal" evidence="10">
    <location>
        <begin position="328"/>
        <end position="458"/>
    </location>
</feature>
<comment type="pathway">
    <text evidence="7 8">Cell wall biogenesis; peptidoglycan biosynthesis.</text>
</comment>
<keyword evidence="7" id="KW-0067">ATP-binding</keyword>
<evidence type="ECO:0000256" key="5">
    <source>
        <dbReference type="ARBA" id="ARBA00023306"/>
    </source>
</evidence>
<dbReference type="InterPro" id="IPR005761">
    <property type="entry name" value="UDP-N-AcMur-Glu-dNH2Pim_ligase"/>
</dbReference>
<keyword evidence="7 12" id="KW-0436">Ligase</keyword>
<feature type="domain" description="Mur ligase N-terminal catalytic" evidence="9">
    <location>
        <begin position="28"/>
        <end position="98"/>
    </location>
</feature>
<dbReference type="Gene3D" id="3.40.1190.10">
    <property type="entry name" value="Mur-like, catalytic domain"/>
    <property type="match status" value="1"/>
</dbReference>
<evidence type="ECO:0000256" key="2">
    <source>
        <dbReference type="ARBA" id="ARBA00022618"/>
    </source>
</evidence>
<dbReference type="PANTHER" id="PTHR23135">
    <property type="entry name" value="MUR LIGASE FAMILY MEMBER"/>
    <property type="match status" value="1"/>
</dbReference>
<dbReference type="HAMAP" id="MF_00208">
    <property type="entry name" value="MurE"/>
    <property type="match status" value="1"/>
</dbReference>
<evidence type="ECO:0000256" key="7">
    <source>
        <dbReference type="HAMAP-Rule" id="MF_00208"/>
    </source>
</evidence>
<dbReference type="InterPro" id="IPR004101">
    <property type="entry name" value="Mur_ligase_C"/>
</dbReference>
<dbReference type="NCBIfam" id="TIGR01085">
    <property type="entry name" value="murE"/>
    <property type="match status" value="1"/>
</dbReference>
<gene>
    <name evidence="7" type="primary">murE</name>
    <name evidence="12" type="ORF">SAMN05444682_11027</name>
</gene>
<keyword evidence="4 7" id="KW-0573">Peptidoglycan synthesis</keyword>
<feature type="binding site" evidence="7">
    <location>
        <position position="189"/>
    </location>
    <ligand>
        <name>UDP-N-acetyl-alpha-D-muramoyl-L-alanyl-D-glutamate</name>
        <dbReference type="ChEBI" id="CHEBI:83900"/>
    </ligand>
</feature>
<feature type="binding site" evidence="7">
    <location>
        <position position="456"/>
    </location>
    <ligand>
        <name>meso-2,6-diaminopimelate</name>
        <dbReference type="ChEBI" id="CHEBI:57791"/>
    </ligand>
</feature>
<comment type="caution">
    <text evidence="7">Lacks conserved residue(s) required for the propagation of feature annotation.</text>
</comment>
<comment type="similarity">
    <text evidence="1 7">Belongs to the MurCDEF family. MurE subfamily.</text>
</comment>
<evidence type="ECO:0000256" key="8">
    <source>
        <dbReference type="RuleBase" id="RU004135"/>
    </source>
</evidence>
<keyword evidence="7" id="KW-0547">Nucleotide-binding</keyword>
<evidence type="ECO:0000259" key="10">
    <source>
        <dbReference type="Pfam" id="PF02875"/>
    </source>
</evidence>
<dbReference type="AlphaFoldDB" id="A0A1I3RKJ8"/>
<dbReference type="GO" id="GO:0071555">
    <property type="term" value="P:cell wall organization"/>
    <property type="evidence" value="ECO:0007669"/>
    <property type="project" value="UniProtKB-KW"/>
</dbReference>